<accession>A0ABV4CGP3</accession>
<keyword evidence="2" id="KW-0472">Membrane</keyword>
<evidence type="ECO:0000256" key="1">
    <source>
        <dbReference type="SAM" id="MobiDB-lite"/>
    </source>
</evidence>
<name>A0ABV4CGP3_9PSEU</name>
<feature type="transmembrane region" description="Helical" evidence="2">
    <location>
        <begin position="34"/>
        <end position="54"/>
    </location>
</feature>
<keyword evidence="5" id="KW-1185">Reference proteome</keyword>
<dbReference type="RefSeq" id="WP_345364810.1">
    <property type="nucleotide sequence ID" value="NZ_BAABII010000012.1"/>
</dbReference>
<feature type="region of interest" description="Disordered" evidence="1">
    <location>
        <begin position="99"/>
        <end position="118"/>
    </location>
</feature>
<dbReference type="EMBL" id="JBGEHV010000009">
    <property type="protein sequence ID" value="MEY8039252.1"/>
    <property type="molecule type" value="Genomic_DNA"/>
</dbReference>
<organism evidence="4 5">
    <name type="scientific">Saccharopolyspora cebuensis</name>
    <dbReference type="NCBI Taxonomy" id="418759"/>
    <lineage>
        <taxon>Bacteria</taxon>
        <taxon>Bacillati</taxon>
        <taxon>Actinomycetota</taxon>
        <taxon>Actinomycetes</taxon>
        <taxon>Pseudonocardiales</taxon>
        <taxon>Pseudonocardiaceae</taxon>
        <taxon>Saccharopolyspora</taxon>
    </lineage>
</organism>
<gene>
    <name evidence="4" type="ORF">AB8O55_07560</name>
</gene>
<dbReference type="InterPro" id="IPR015402">
    <property type="entry name" value="DUF1980"/>
</dbReference>
<sequence length="236" mass="24878">MRRETQNVLLLLFGGALLKIAFGGSYLRYVKAELFPWLVGAGAVMVVLAAVAIVRDVRAGGAATGPGHEHGSRSPWMLLLPVLAIFLVAPPALGSDSVLRAGERSSPPEETSLFPPLPPGAPVLSLSEFVTRAVWDDSRALAGRDVRLRGFVVHPEDGPVQLARMRIRCCAADAAPVAVELAGPAAARAAELPSDTWIEVTGRLRPGSATEGSGYVPTVRVGAVRPIPVPAEPYER</sequence>
<dbReference type="PANTHER" id="PTHR40047:SF1">
    <property type="entry name" value="UPF0703 PROTEIN YCGQ"/>
    <property type="match status" value="1"/>
</dbReference>
<dbReference type="NCBIfam" id="TIGR03943">
    <property type="entry name" value="TIGR03943 family putative permease subunit"/>
    <property type="match status" value="1"/>
</dbReference>
<feature type="domain" description="DUF1980" evidence="3">
    <location>
        <begin position="140"/>
        <end position="234"/>
    </location>
</feature>
<evidence type="ECO:0000313" key="4">
    <source>
        <dbReference type="EMBL" id="MEY8039252.1"/>
    </source>
</evidence>
<protein>
    <submittedName>
        <fullName evidence="4">TIGR03943 family protein</fullName>
    </submittedName>
</protein>
<dbReference type="Pfam" id="PF21537">
    <property type="entry name" value="DUF1980_C"/>
    <property type="match status" value="1"/>
</dbReference>
<evidence type="ECO:0000313" key="5">
    <source>
        <dbReference type="Proteomes" id="UP001564626"/>
    </source>
</evidence>
<evidence type="ECO:0000256" key="2">
    <source>
        <dbReference type="SAM" id="Phobius"/>
    </source>
</evidence>
<keyword evidence="2" id="KW-1133">Transmembrane helix</keyword>
<dbReference type="InterPro" id="IPR048447">
    <property type="entry name" value="DUF1980_C"/>
</dbReference>
<keyword evidence="2" id="KW-0812">Transmembrane</keyword>
<reference evidence="4 5" key="1">
    <citation type="submission" date="2024-08" db="EMBL/GenBank/DDBJ databases">
        <title>Genome mining of Saccharopolyspora cebuensis PGLac3 from Nigerian medicinal plant.</title>
        <authorList>
            <person name="Ezeobiora C.E."/>
            <person name="Igbokwe N.H."/>
            <person name="Amin D.H."/>
            <person name="Mendie U.E."/>
        </authorList>
    </citation>
    <scope>NUCLEOTIDE SEQUENCE [LARGE SCALE GENOMIC DNA]</scope>
    <source>
        <strain evidence="4 5">PGLac3</strain>
    </source>
</reference>
<dbReference type="PANTHER" id="PTHR40047">
    <property type="entry name" value="UPF0703 PROTEIN YCGQ"/>
    <property type="match status" value="1"/>
</dbReference>
<feature type="transmembrane region" description="Helical" evidence="2">
    <location>
        <begin position="75"/>
        <end position="93"/>
    </location>
</feature>
<dbReference type="Proteomes" id="UP001564626">
    <property type="component" value="Unassembled WGS sequence"/>
</dbReference>
<comment type="caution">
    <text evidence="4">The sequence shown here is derived from an EMBL/GenBank/DDBJ whole genome shotgun (WGS) entry which is preliminary data.</text>
</comment>
<evidence type="ECO:0000259" key="3">
    <source>
        <dbReference type="Pfam" id="PF21537"/>
    </source>
</evidence>
<dbReference type="InterPro" id="IPR052955">
    <property type="entry name" value="UPF0703_membrane_permease"/>
</dbReference>
<proteinExistence type="predicted"/>